<evidence type="ECO:0000256" key="2">
    <source>
        <dbReference type="ARBA" id="ARBA00012438"/>
    </source>
</evidence>
<dbReference type="SUPFAM" id="SSF55874">
    <property type="entry name" value="ATPase domain of HSP90 chaperone/DNA topoisomerase II/histidine kinase"/>
    <property type="match status" value="1"/>
</dbReference>
<dbReference type="PANTHER" id="PTHR41523:SF8">
    <property type="entry name" value="ETHYLENE RESPONSE SENSOR PROTEIN"/>
    <property type="match status" value="1"/>
</dbReference>
<dbReference type="InterPro" id="IPR003594">
    <property type="entry name" value="HATPase_dom"/>
</dbReference>
<keyword evidence="8" id="KW-1133">Transmembrane helix</keyword>
<keyword evidence="8" id="KW-0812">Transmembrane</keyword>
<evidence type="ECO:0000256" key="5">
    <source>
        <dbReference type="ARBA" id="ARBA00022741"/>
    </source>
</evidence>
<dbReference type="InterPro" id="IPR011495">
    <property type="entry name" value="Sig_transdc_His_kin_sub2_dim/P"/>
</dbReference>
<dbReference type="InterPro" id="IPR036890">
    <property type="entry name" value="HATPase_C_sf"/>
</dbReference>
<dbReference type="AlphaFoldDB" id="A0A6B9ZMW2"/>
<evidence type="ECO:0000256" key="4">
    <source>
        <dbReference type="ARBA" id="ARBA00022679"/>
    </source>
</evidence>
<reference evidence="10 11" key="1">
    <citation type="submission" date="2020-01" db="EMBL/GenBank/DDBJ databases">
        <title>Complete genome sequence of Chitinophaga sp. H33E-04 isolated from quinoa roots.</title>
        <authorList>
            <person name="Weon H.-Y."/>
            <person name="Lee S.A."/>
        </authorList>
    </citation>
    <scope>NUCLEOTIDE SEQUENCE [LARGE SCALE GENOMIC DNA]</scope>
    <source>
        <strain evidence="10 11">H33E-04</strain>
    </source>
</reference>
<keyword evidence="8" id="KW-0472">Membrane</keyword>
<accession>A0A6B9ZMW2</accession>
<evidence type="ECO:0000256" key="6">
    <source>
        <dbReference type="ARBA" id="ARBA00022777"/>
    </source>
</evidence>
<gene>
    <name evidence="10" type="ORF">GWR21_26310</name>
</gene>
<keyword evidence="11" id="KW-1185">Reference proteome</keyword>
<dbReference type="SMART" id="SM00387">
    <property type="entry name" value="HATPase_c"/>
    <property type="match status" value="1"/>
</dbReference>
<dbReference type="KEGG" id="chih:GWR21_26310"/>
<feature type="domain" description="Histidine kinase/HSP90-like ATPase" evidence="9">
    <location>
        <begin position="169"/>
        <end position="266"/>
    </location>
</feature>
<evidence type="ECO:0000256" key="8">
    <source>
        <dbReference type="SAM" id="Phobius"/>
    </source>
</evidence>
<dbReference type="PANTHER" id="PTHR41523">
    <property type="entry name" value="TWO-COMPONENT SYSTEM SENSOR PROTEIN"/>
    <property type="match status" value="1"/>
</dbReference>
<evidence type="ECO:0000313" key="10">
    <source>
        <dbReference type="EMBL" id="QHS62971.1"/>
    </source>
</evidence>
<evidence type="ECO:0000256" key="1">
    <source>
        <dbReference type="ARBA" id="ARBA00000085"/>
    </source>
</evidence>
<dbReference type="Pfam" id="PF07568">
    <property type="entry name" value="HisKA_2"/>
    <property type="match status" value="1"/>
</dbReference>
<keyword evidence="6 10" id="KW-0418">Kinase</keyword>
<keyword evidence="4" id="KW-0808">Transferase</keyword>
<keyword evidence="5" id="KW-0547">Nucleotide-binding</keyword>
<dbReference type="GO" id="GO:0005524">
    <property type="term" value="F:ATP binding"/>
    <property type="evidence" value="ECO:0007669"/>
    <property type="project" value="UniProtKB-KW"/>
</dbReference>
<evidence type="ECO:0000259" key="9">
    <source>
        <dbReference type="SMART" id="SM00387"/>
    </source>
</evidence>
<evidence type="ECO:0000313" key="11">
    <source>
        <dbReference type="Proteomes" id="UP000476411"/>
    </source>
</evidence>
<proteinExistence type="predicted"/>
<dbReference type="EMBL" id="CP048113">
    <property type="protein sequence ID" value="QHS62971.1"/>
    <property type="molecule type" value="Genomic_DNA"/>
</dbReference>
<evidence type="ECO:0000256" key="3">
    <source>
        <dbReference type="ARBA" id="ARBA00022553"/>
    </source>
</evidence>
<dbReference type="Gene3D" id="3.30.565.10">
    <property type="entry name" value="Histidine kinase-like ATPase, C-terminal domain"/>
    <property type="match status" value="1"/>
</dbReference>
<evidence type="ECO:0000256" key="7">
    <source>
        <dbReference type="ARBA" id="ARBA00022840"/>
    </source>
</evidence>
<name>A0A6B9ZMW2_9BACT</name>
<dbReference type="EC" id="2.7.13.3" evidence="2"/>
<sequence length="272" mass="31006">MMQPGATLERRDVYPLYTIVCLAVLLLTAMIIIGRLWWQGKQRTTEMKGLRCKLNEFDRYLGHITREKDWLMEETHHRVKNNLQMAISLLNTQYTFLAGKEARQAVRNTQHRMFAISLVCQKLYQEDALSTIDITQYIIELLGYLKDEYEVNTDIGFQLKTVPLKLDVSMAIPFGLIMTEALSNILRHAFTDKGGDVIISLQSTHSSQYTLLIADNGVGLPDNFNAYADTSMGLMLMTGLSRQMRGVLDIRNDNGVRVTLEFVNDGRLPDHS</sequence>
<dbReference type="Proteomes" id="UP000476411">
    <property type="component" value="Chromosome"/>
</dbReference>
<keyword evidence="3" id="KW-0597">Phosphoprotein</keyword>
<organism evidence="10 11">
    <name type="scientific">Chitinophaga agri</name>
    <dbReference type="NCBI Taxonomy" id="2703787"/>
    <lineage>
        <taxon>Bacteria</taxon>
        <taxon>Pseudomonadati</taxon>
        <taxon>Bacteroidota</taxon>
        <taxon>Chitinophagia</taxon>
        <taxon>Chitinophagales</taxon>
        <taxon>Chitinophagaceae</taxon>
        <taxon>Chitinophaga</taxon>
    </lineage>
</organism>
<protein>
    <recommendedName>
        <fullName evidence="2">histidine kinase</fullName>
        <ecNumber evidence="2">2.7.13.3</ecNumber>
    </recommendedName>
</protein>
<feature type="transmembrane region" description="Helical" evidence="8">
    <location>
        <begin position="16"/>
        <end position="38"/>
    </location>
</feature>
<dbReference type="RefSeq" id="WP_162334695.1">
    <property type="nucleotide sequence ID" value="NZ_CP048113.1"/>
</dbReference>
<dbReference type="GO" id="GO:0004673">
    <property type="term" value="F:protein histidine kinase activity"/>
    <property type="evidence" value="ECO:0007669"/>
    <property type="project" value="UniProtKB-EC"/>
</dbReference>
<comment type="catalytic activity">
    <reaction evidence="1">
        <text>ATP + protein L-histidine = ADP + protein N-phospho-L-histidine.</text>
        <dbReference type="EC" id="2.7.13.3"/>
    </reaction>
</comment>
<keyword evidence="7" id="KW-0067">ATP-binding</keyword>
<dbReference type="Pfam" id="PF02518">
    <property type="entry name" value="HATPase_c"/>
    <property type="match status" value="1"/>
</dbReference>